<dbReference type="RefSeq" id="WP_150434260.1">
    <property type="nucleotide sequence ID" value="NZ_VYKJ01000002.1"/>
</dbReference>
<reference evidence="1 2" key="1">
    <citation type="submission" date="2019-09" db="EMBL/GenBank/DDBJ databases">
        <authorList>
            <person name="Li Y."/>
        </authorList>
    </citation>
    <scope>NUCLEOTIDE SEQUENCE [LARGE SCALE GENOMIC DNA]</scope>
    <source>
        <strain evidence="1 2">L3-3HA</strain>
    </source>
</reference>
<dbReference type="PROSITE" id="PS51318">
    <property type="entry name" value="TAT"/>
    <property type="match status" value="1"/>
</dbReference>
<dbReference type="OrthoDB" id="6545503at2"/>
<protein>
    <submittedName>
        <fullName evidence="1">ABC transporter substrate-binding protein</fullName>
    </submittedName>
</protein>
<dbReference type="InterPro" id="IPR006311">
    <property type="entry name" value="TAT_signal"/>
</dbReference>
<sequence length="359" mass="38682">MSDSDLLLSRRRFLASLGAAGVGTAAGLSVFSPLLAPTAARAQNTTQLTTVKLAWGQTAICQAPISVALKQGFFTKYGLNVEPVNFSGPTDALLQAIATGHADGGIGMALRWLKPLEQGFDVNLTAGTHGGCMRLLVPQNSDIRRVADLAGKSVAVSDQASPIRNFFAIQLAKQGIDPDKQVNWVQYPADLFGEALRKGEVQAIAGDDPQAWLIKRNDHLVELANNLQGEYATITCCVLGLRGELVRKQPEVAQAITQAILDAQQWTAQHAAESAEIFAPYLPSTIPPQDVAAILQQHTHNHRSTGEQLRKEIAFYINDLKTINVIRPETDADQFAAHYVPDILSGPVAHQHVHSQTPA</sequence>
<organism evidence="1 2">
    <name type="scientific">Affinibrenneria salicis</name>
    <dbReference type="NCBI Taxonomy" id="2590031"/>
    <lineage>
        <taxon>Bacteria</taxon>
        <taxon>Pseudomonadati</taxon>
        <taxon>Pseudomonadota</taxon>
        <taxon>Gammaproteobacteria</taxon>
        <taxon>Enterobacterales</taxon>
        <taxon>Pectobacteriaceae</taxon>
        <taxon>Affinibrenneria</taxon>
    </lineage>
</organism>
<evidence type="ECO:0000313" key="2">
    <source>
        <dbReference type="Proteomes" id="UP000335415"/>
    </source>
</evidence>
<proteinExistence type="predicted"/>
<dbReference type="PANTHER" id="PTHR30024:SF21">
    <property type="entry name" value="ABC TRANSPORTER SUBSTRATE-BINDING PROTEIN"/>
    <property type="match status" value="1"/>
</dbReference>
<dbReference type="EMBL" id="VYKJ01000002">
    <property type="protein sequence ID" value="KAA9002023.1"/>
    <property type="molecule type" value="Genomic_DNA"/>
</dbReference>
<comment type="caution">
    <text evidence="1">The sequence shown here is derived from an EMBL/GenBank/DDBJ whole genome shotgun (WGS) entry which is preliminary data.</text>
</comment>
<evidence type="ECO:0000313" key="1">
    <source>
        <dbReference type="EMBL" id="KAA9002023.1"/>
    </source>
</evidence>
<name>A0A5J5G560_9GAMM</name>
<dbReference type="Pfam" id="PF13379">
    <property type="entry name" value="NMT1_2"/>
    <property type="match status" value="1"/>
</dbReference>
<dbReference type="AlphaFoldDB" id="A0A5J5G560"/>
<keyword evidence="2" id="KW-1185">Reference proteome</keyword>
<dbReference type="Gene3D" id="3.40.190.10">
    <property type="entry name" value="Periplasmic binding protein-like II"/>
    <property type="match status" value="2"/>
</dbReference>
<dbReference type="PANTHER" id="PTHR30024">
    <property type="entry name" value="ALIPHATIC SULFONATES-BINDING PROTEIN-RELATED"/>
    <property type="match status" value="1"/>
</dbReference>
<dbReference type="Proteomes" id="UP000335415">
    <property type="component" value="Unassembled WGS sequence"/>
</dbReference>
<accession>A0A5J5G560</accession>
<gene>
    <name evidence="1" type="ORF">FJU30_07020</name>
</gene>
<dbReference type="SUPFAM" id="SSF53850">
    <property type="entry name" value="Periplasmic binding protein-like II"/>
    <property type="match status" value="1"/>
</dbReference>